<accession>A0A4S4LYC8</accession>
<evidence type="ECO:0000313" key="2">
    <source>
        <dbReference type="EMBL" id="THH17634.1"/>
    </source>
</evidence>
<dbReference type="EMBL" id="SGPM01000640">
    <property type="protein sequence ID" value="THH17634.1"/>
    <property type="molecule type" value="Genomic_DNA"/>
</dbReference>
<feature type="compositionally biased region" description="Polar residues" evidence="1">
    <location>
        <begin position="88"/>
        <end position="97"/>
    </location>
</feature>
<keyword evidence="3" id="KW-1185">Reference proteome</keyword>
<dbReference type="Proteomes" id="UP000308730">
    <property type="component" value="Unassembled WGS sequence"/>
</dbReference>
<dbReference type="AlphaFoldDB" id="A0A4S4LYC8"/>
<evidence type="ECO:0000313" key="3">
    <source>
        <dbReference type="Proteomes" id="UP000308730"/>
    </source>
</evidence>
<feature type="region of interest" description="Disordered" evidence="1">
    <location>
        <begin position="26"/>
        <end position="145"/>
    </location>
</feature>
<evidence type="ECO:0000256" key="1">
    <source>
        <dbReference type="SAM" id="MobiDB-lite"/>
    </source>
</evidence>
<sequence length="145" mass="15774">LEEGQTEGAFKFKSTDTQKILTTLSSKTEHDLAPLLWTKESQKEIHKESWKKAQEAAEKKAEKKAAAEKAEKKKDKKSQKSKSPAGSEAQTGDTGNSKGVDDPDPVQTHRDRSTTVASGSSSAAADPPAPGPRKSTRERHPPKPW</sequence>
<protein>
    <submittedName>
        <fullName evidence="2">Uncharacterized protein</fullName>
    </submittedName>
</protein>
<organism evidence="2 3">
    <name type="scientific">Antrodiella citrinella</name>
    <dbReference type="NCBI Taxonomy" id="2447956"/>
    <lineage>
        <taxon>Eukaryota</taxon>
        <taxon>Fungi</taxon>
        <taxon>Dikarya</taxon>
        <taxon>Basidiomycota</taxon>
        <taxon>Agaricomycotina</taxon>
        <taxon>Agaricomycetes</taxon>
        <taxon>Polyporales</taxon>
        <taxon>Steccherinaceae</taxon>
        <taxon>Antrodiella</taxon>
    </lineage>
</organism>
<reference evidence="2 3" key="1">
    <citation type="submission" date="2019-02" db="EMBL/GenBank/DDBJ databases">
        <title>Genome sequencing of the rare red list fungi Antrodiella citrinella (Flaviporus citrinellus).</title>
        <authorList>
            <person name="Buettner E."/>
            <person name="Kellner H."/>
        </authorList>
    </citation>
    <scope>NUCLEOTIDE SEQUENCE [LARGE SCALE GENOMIC DNA]</scope>
    <source>
        <strain evidence="2 3">DSM 108506</strain>
    </source>
</reference>
<comment type="caution">
    <text evidence="2">The sequence shown here is derived from an EMBL/GenBank/DDBJ whole genome shotgun (WGS) entry which is preliminary data.</text>
</comment>
<feature type="non-terminal residue" evidence="2">
    <location>
        <position position="1"/>
    </location>
</feature>
<feature type="compositionally biased region" description="Basic and acidic residues" evidence="1">
    <location>
        <begin position="40"/>
        <end position="73"/>
    </location>
</feature>
<name>A0A4S4LYC8_9APHY</name>
<gene>
    <name evidence="2" type="ORF">EUX98_g9090</name>
</gene>
<feature type="compositionally biased region" description="Low complexity" evidence="1">
    <location>
        <begin position="117"/>
        <end position="126"/>
    </location>
</feature>
<proteinExistence type="predicted"/>
<dbReference type="OrthoDB" id="2758154at2759"/>